<dbReference type="EMBL" id="AUWU02000003">
    <property type="protein sequence ID" value="KAH0575015.1"/>
    <property type="molecule type" value="Genomic_DNA"/>
</dbReference>
<dbReference type="EMBL" id="KI546071">
    <property type="protein sequence ID" value="EST46701.1"/>
    <property type="molecule type" value="Genomic_DNA"/>
</dbReference>
<evidence type="ECO:0000313" key="3">
    <source>
        <dbReference type="EMBL" id="EST46701.1"/>
    </source>
</evidence>
<dbReference type="AlphaFoldDB" id="V6LSP2"/>
<dbReference type="InterPro" id="IPR000195">
    <property type="entry name" value="Rab-GAP-TBC_dom"/>
</dbReference>
<name>V6LSP2_9EUKA</name>
<dbReference type="OrthoDB" id="294251at2759"/>
<evidence type="ECO:0000259" key="2">
    <source>
        <dbReference type="PROSITE" id="PS50086"/>
    </source>
</evidence>
<keyword evidence="1" id="KW-1133">Transmembrane helix</keyword>
<reference evidence="4" key="2">
    <citation type="submission" date="2020-12" db="EMBL/GenBank/DDBJ databases">
        <title>New Spironucleus salmonicida genome in near-complete chromosomes.</title>
        <authorList>
            <person name="Xu F."/>
            <person name="Kurt Z."/>
            <person name="Jimenez-Gonzalez A."/>
            <person name="Astvaldsson A."/>
            <person name="Andersson J.O."/>
            <person name="Svard S.G."/>
        </authorList>
    </citation>
    <scope>NUCLEOTIDE SEQUENCE</scope>
    <source>
        <strain evidence="4">ATCC 50377</strain>
    </source>
</reference>
<evidence type="ECO:0000313" key="4">
    <source>
        <dbReference type="EMBL" id="KAH0575015.1"/>
    </source>
</evidence>
<dbReference type="InterPro" id="IPR035969">
    <property type="entry name" value="Rab-GAP_TBC_sf"/>
</dbReference>
<dbReference type="SMART" id="SM00164">
    <property type="entry name" value="TBC"/>
    <property type="match status" value="1"/>
</dbReference>
<dbReference type="PROSITE" id="PS50086">
    <property type="entry name" value="TBC_RABGAP"/>
    <property type="match status" value="1"/>
</dbReference>
<dbReference type="Pfam" id="PF00566">
    <property type="entry name" value="RabGAP-TBC"/>
    <property type="match status" value="1"/>
</dbReference>
<dbReference type="SUPFAM" id="SSF47923">
    <property type="entry name" value="Ypt/Rab-GAP domain of gyp1p"/>
    <property type="match status" value="2"/>
</dbReference>
<proteinExistence type="predicted"/>
<keyword evidence="1" id="KW-0472">Membrane</keyword>
<evidence type="ECO:0000313" key="5">
    <source>
        <dbReference type="Proteomes" id="UP000018208"/>
    </source>
</evidence>
<feature type="domain" description="Rab-GAP TBC" evidence="2">
    <location>
        <begin position="100"/>
        <end position="288"/>
    </location>
</feature>
<dbReference type="Proteomes" id="UP000018208">
    <property type="component" value="Unassembled WGS sequence"/>
</dbReference>
<protein>
    <submittedName>
        <fullName evidence="4">Rab-GTPase-TBC domain-containing protein</fullName>
    </submittedName>
    <submittedName>
        <fullName evidence="3">TBC and transmembrane domain-containing protein</fullName>
    </submittedName>
</protein>
<feature type="transmembrane region" description="Helical" evidence="1">
    <location>
        <begin position="189"/>
        <end position="213"/>
    </location>
</feature>
<dbReference type="VEuPathDB" id="GiardiaDB:SS50377_22634"/>
<reference evidence="3 4" key="1">
    <citation type="journal article" date="2014" name="PLoS Genet.">
        <title>The Genome of Spironucleus salmonicida Highlights a Fish Pathogen Adapted to Fluctuating Environments.</title>
        <authorList>
            <person name="Xu F."/>
            <person name="Jerlstrom-Hultqvist J."/>
            <person name="Einarsson E."/>
            <person name="Astvaldsson A."/>
            <person name="Svard S.G."/>
            <person name="Andersson J.O."/>
        </authorList>
    </citation>
    <scope>NUCLEOTIDE SEQUENCE</scope>
    <source>
        <strain evidence="4">ATCC 50377</strain>
    </source>
</reference>
<dbReference type="GO" id="GO:0005096">
    <property type="term" value="F:GTPase activator activity"/>
    <property type="evidence" value="ECO:0007669"/>
    <property type="project" value="TreeGrafter"/>
</dbReference>
<dbReference type="GO" id="GO:0031267">
    <property type="term" value="F:small GTPase binding"/>
    <property type="evidence" value="ECO:0007669"/>
    <property type="project" value="TreeGrafter"/>
</dbReference>
<organism evidence="3">
    <name type="scientific">Spironucleus salmonicida</name>
    <dbReference type="NCBI Taxonomy" id="348837"/>
    <lineage>
        <taxon>Eukaryota</taxon>
        <taxon>Metamonada</taxon>
        <taxon>Diplomonadida</taxon>
        <taxon>Hexamitidae</taxon>
        <taxon>Hexamitinae</taxon>
        <taxon>Spironucleus</taxon>
    </lineage>
</organism>
<dbReference type="PANTHER" id="PTHR47219">
    <property type="entry name" value="RAB GTPASE-ACTIVATING PROTEIN 1-LIKE"/>
    <property type="match status" value="1"/>
</dbReference>
<feature type="transmembrane region" description="Helical" evidence="1">
    <location>
        <begin position="255"/>
        <end position="272"/>
    </location>
</feature>
<dbReference type="Gene3D" id="1.10.8.270">
    <property type="entry name" value="putative rabgap domain of human tbc1 domain family member 14 like domains"/>
    <property type="match status" value="1"/>
</dbReference>
<sequence length="393" mass="46063">MDYNSMLDKFSKQQLDERLIYLKDTKPEIITPQLNQLDQYGFIQSNSKSKQSQIYYSTLNVQDIQSSHNSDKKVQHYLNTYKKLSASKQYDLLKQICRNGIPNNYRNFFWQQALHSFPSDNETIESREQVYSELLGQGIEDIVIIQINKDIDRTMPSIQYFYNPSMLQALFRVLKAYASYNIQISYCQGMGFIAAIFIYYMTEIDSFYAFKVFMDKFNDMYRRDMKGTHIRCEVFEKLIQKLFPTAFKAIQKNQINFLFAAPWFMTLFSYSLPFPVLLRVLDMIFCEGEKALFRAAIALIQQASYGLVFHLPKNVSFNSDNHSELFDKFRKNAGPQHDNISIINMPEIDCRLALQGIGSGIKNQNQFIQSCLKIKFKSCYLQQLIDEAKQNFK</sequence>
<evidence type="ECO:0000256" key="1">
    <source>
        <dbReference type="SAM" id="Phobius"/>
    </source>
</evidence>
<dbReference type="Gene3D" id="1.10.472.80">
    <property type="entry name" value="Ypt/Rab-GAP domain of gyp1p, domain 3"/>
    <property type="match status" value="1"/>
</dbReference>
<accession>V6LSP2</accession>
<keyword evidence="5" id="KW-1185">Reference proteome</keyword>
<keyword evidence="1 3" id="KW-0812">Transmembrane</keyword>
<gene>
    <name evidence="3" type="ORF">SS50377_13295</name>
    <name evidence="4" type="ORF">SS50377_22634</name>
</gene>
<dbReference type="PANTHER" id="PTHR47219:SF9">
    <property type="entry name" value="GTPASE ACTIVATING PROTEIN AND CENTROSOME-ASSOCIATED, ISOFORM B"/>
    <property type="match status" value="1"/>
</dbReference>
<dbReference type="InterPro" id="IPR050302">
    <property type="entry name" value="Rab_GAP_TBC_domain"/>
</dbReference>